<dbReference type="Proteomes" id="UP000273516">
    <property type="component" value="Unassembled WGS sequence"/>
</dbReference>
<protein>
    <submittedName>
        <fullName evidence="1">Uncharacterized protein</fullName>
    </submittedName>
</protein>
<organism evidence="1 2">
    <name type="scientific">Paracoccus alkanivorans</name>
    <dbReference type="NCBI Taxonomy" id="2116655"/>
    <lineage>
        <taxon>Bacteria</taxon>
        <taxon>Pseudomonadati</taxon>
        <taxon>Pseudomonadota</taxon>
        <taxon>Alphaproteobacteria</taxon>
        <taxon>Rhodobacterales</taxon>
        <taxon>Paracoccaceae</taxon>
        <taxon>Paracoccus</taxon>
    </lineage>
</organism>
<evidence type="ECO:0000313" key="2">
    <source>
        <dbReference type="Proteomes" id="UP000273516"/>
    </source>
</evidence>
<dbReference type="OrthoDB" id="7594100at2"/>
<reference evidence="1 2" key="1">
    <citation type="submission" date="2018-07" db="EMBL/GenBank/DDBJ databases">
        <authorList>
            <person name="Zhang Y."/>
            <person name="Wang L."/>
            <person name="Ma S."/>
        </authorList>
    </citation>
    <scope>NUCLEOTIDE SEQUENCE [LARGE SCALE GENOMIC DNA]</scope>
    <source>
        <strain evidence="1 2">4-2</strain>
    </source>
</reference>
<proteinExistence type="predicted"/>
<sequence length="224" mass="24918">MMEVTFPHLQLFKEVQFFPVGMSLDPQRSISGAETVVPTLRGHWMASASFQLVGEADTLEWRSFLAQMEGRIGTTLVPALSRFRPKDRDGHPLPFGDAAGLAHAQTWEHFGFQNTNIERMTVAANAPLRAMQIDVTLGDTTGIRPGQDFSIGDRLHRVQAHWQPDANTHRIMFTPALREAVAAGTKVEIEKPVCRMRFATEQEGAFAESREIGTIVTCNFVEAI</sequence>
<gene>
    <name evidence="1" type="ORF">C9E81_01705</name>
</gene>
<dbReference type="EMBL" id="QOKZ01000001">
    <property type="protein sequence ID" value="RMC37492.1"/>
    <property type="molecule type" value="Genomic_DNA"/>
</dbReference>
<dbReference type="RefSeq" id="WP_122110580.1">
    <property type="nucleotide sequence ID" value="NZ_QOKZ01000001.1"/>
</dbReference>
<dbReference type="AlphaFoldDB" id="A0A3M0MIC2"/>
<accession>A0A3M0MIC2</accession>
<evidence type="ECO:0000313" key="1">
    <source>
        <dbReference type="EMBL" id="RMC37492.1"/>
    </source>
</evidence>
<comment type="caution">
    <text evidence="1">The sequence shown here is derived from an EMBL/GenBank/DDBJ whole genome shotgun (WGS) entry which is preliminary data.</text>
</comment>
<keyword evidence="2" id="KW-1185">Reference proteome</keyword>
<name>A0A3M0MIC2_9RHOB</name>